<dbReference type="EMBL" id="KN817551">
    <property type="protein sequence ID" value="KJA22263.1"/>
    <property type="molecule type" value="Genomic_DNA"/>
</dbReference>
<dbReference type="Gene3D" id="3.40.50.720">
    <property type="entry name" value="NAD(P)-binding Rossmann-like Domain"/>
    <property type="match status" value="1"/>
</dbReference>
<reference evidence="5" key="1">
    <citation type="submission" date="2014-04" db="EMBL/GenBank/DDBJ databases">
        <title>Evolutionary Origins and Diversification of the Mycorrhizal Mutualists.</title>
        <authorList>
            <consortium name="DOE Joint Genome Institute"/>
            <consortium name="Mycorrhizal Genomics Consortium"/>
            <person name="Kohler A."/>
            <person name="Kuo A."/>
            <person name="Nagy L.G."/>
            <person name="Floudas D."/>
            <person name="Copeland A."/>
            <person name="Barry K.W."/>
            <person name="Cichocki N."/>
            <person name="Veneault-Fourrey C."/>
            <person name="LaButti K."/>
            <person name="Lindquist E.A."/>
            <person name="Lipzen A."/>
            <person name="Lundell T."/>
            <person name="Morin E."/>
            <person name="Murat C."/>
            <person name="Riley R."/>
            <person name="Ohm R."/>
            <person name="Sun H."/>
            <person name="Tunlid A."/>
            <person name="Henrissat B."/>
            <person name="Grigoriev I.V."/>
            <person name="Hibbett D.S."/>
            <person name="Martin F."/>
        </authorList>
    </citation>
    <scope>NUCLEOTIDE SEQUENCE [LARGE SCALE GENOMIC DNA]</scope>
    <source>
        <strain evidence="5">FD-334 SS-4</strain>
    </source>
</reference>
<gene>
    <name evidence="4" type="ORF">HYPSUDRAFT_215866</name>
</gene>
<keyword evidence="2" id="KW-0521">NADP</keyword>
<dbReference type="GO" id="GO:0016491">
    <property type="term" value="F:oxidoreductase activity"/>
    <property type="evidence" value="ECO:0007669"/>
    <property type="project" value="UniProtKB-KW"/>
</dbReference>
<evidence type="ECO:0000313" key="4">
    <source>
        <dbReference type="EMBL" id="KJA22263.1"/>
    </source>
</evidence>
<dbReference type="Pfam" id="PF00106">
    <property type="entry name" value="adh_short"/>
    <property type="match status" value="1"/>
</dbReference>
<evidence type="ECO:0000256" key="3">
    <source>
        <dbReference type="ARBA" id="ARBA00023002"/>
    </source>
</evidence>
<dbReference type="Proteomes" id="UP000054270">
    <property type="component" value="Unassembled WGS sequence"/>
</dbReference>
<dbReference type="PANTHER" id="PTHR43544:SF7">
    <property type="entry name" value="NADB-LER2"/>
    <property type="match status" value="1"/>
</dbReference>
<name>A0A0D2MFB3_HYPSF</name>
<evidence type="ECO:0008006" key="6">
    <source>
        <dbReference type="Google" id="ProtNLM"/>
    </source>
</evidence>
<evidence type="ECO:0000313" key="5">
    <source>
        <dbReference type="Proteomes" id="UP000054270"/>
    </source>
</evidence>
<evidence type="ECO:0000256" key="1">
    <source>
        <dbReference type="ARBA" id="ARBA00006484"/>
    </source>
</evidence>
<comment type="similarity">
    <text evidence="1">Belongs to the short-chain dehydrogenases/reductases (SDR) family.</text>
</comment>
<dbReference type="OrthoDB" id="9876299at2759"/>
<dbReference type="GO" id="GO:0005737">
    <property type="term" value="C:cytoplasm"/>
    <property type="evidence" value="ECO:0007669"/>
    <property type="project" value="TreeGrafter"/>
</dbReference>
<keyword evidence="5" id="KW-1185">Reference proteome</keyword>
<dbReference type="InterPro" id="IPR036291">
    <property type="entry name" value="NAD(P)-bd_dom_sf"/>
</dbReference>
<dbReference type="PANTHER" id="PTHR43544">
    <property type="entry name" value="SHORT-CHAIN DEHYDROGENASE/REDUCTASE"/>
    <property type="match status" value="1"/>
</dbReference>
<sequence length="254" mass="27229">MSTVYLVTGSNRGIGLGLVAHILEKHDDAFVYAGVRNPGQASDLRALQIRYSSRMAIVECVSADVEGNAGLAGEIEKRHGRVDTVVANAAICNSSDTVSEISAADIEEHFHVNVTGTVVLFQAMYGLLRKSASPRFVPISTSAACLDGNAIKFPTGSVAYGATKAALNWATRKIHFENEWLVVFPLSPGPVDTDMRRTMLASVASGTSQKRRKATENPPTAEIVSVALVKLIDESTRDKDGGQFVHIDGTQLSW</sequence>
<evidence type="ECO:0000256" key="2">
    <source>
        <dbReference type="ARBA" id="ARBA00022857"/>
    </source>
</evidence>
<proteinExistence type="inferred from homology"/>
<dbReference type="PRINTS" id="PR00081">
    <property type="entry name" value="GDHRDH"/>
</dbReference>
<dbReference type="InterPro" id="IPR051468">
    <property type="entry name" value="Fungal_SecMetab_SDRs"/>
</dbReference>
<accession>A0A0D2MFB3</accession>
<keyword evidence="3" id="KW-0560">Oxidoreductase</keyword>
<dbReference type="InterPro" id="IPR002347">
    <property type="entry name" value="SDR_fam"/>
</dbReference>
<dbReference type="SUPFAM" id="SSF51735">
    <property type="entry name" value="NAD(P)-binding Rossmann-fold domains"/>
    <property type="match status" value="1"/>
</dbReference>
<organism evidence="4 5">
    <name type="scientific">Hypholoma sublateritium (strain FD-334 SS-4)</name>
    <dbReference type="NCBI Taxonomy" id="945553"/>
    <lineage>
        <taxon>Eukaryota</taxon>
        <taxon>Fungi</taxon>
        <taxon>Dikarya</taxon>
        <taxon>Basidiomycota</taxon>
        <taxon>Agaricomycotina</taxon>
        <taxon>Agaricomycetes</taxon>
        <taxon>Agaricomycetidae</taxon>
        <taxon>Agaricales</taxon>
        <taxon>Agaricineae</taxon>
        <taxon>Strophariaceae</taxon>
        <taxon>Hypholoma</taxon>
    </lineage>
</organism>
<dbReference type="OMA" id="DMRRTML"/>
<protein>
    <recommendedName>
        <fullName evidence="6">Ketoreductase (KR) domain-containing protein</fullName>
    </recommendedName>
</protein>
<dbReference type="AlphaFoldDB" id="A0A0D2MFB3"/>